<keyword evidence="1" id="KW-0614">Plasmid</keyword>
<organism evidence="1 2">
    <name type="scientific">Nocardiopsis changdeensis</name>
    <dbReference type="NCBI Taxonomy" id="2831969"/>
    <lineage>
        <taxon>Bacteria</taxon>
        <taxon>Bacillati</taxon>
        <taxon>Actinomycetota</taxon>
        <taxon>Actinomycetes</taxon>
        <taxon>Streptosporangiales</taxon>
        <taxon>Nocardiopsidaceae</taxon>
        <taxon>Nocardiopsis</taxon>
    </lineage>
</organism>
<keyword evidence="2" id="KW-1185">Reference proteome</keyword>
<geneLocation type="plasmid" evidence="1 2">
    <name>unnamed4</name>
</geneLocation>
<dbReference type="EMBL" id="CP074136">
    <property type="protein sequence ID" value="QUX26406.1"/>
    <property type="molecule type" value="Genomic_DNA"/>
</dbReference>
<evidence type="ECO:0000313" key="1">
    <source>
        <dbReference type="EMBL" id="QUX26406.1"/>
    </source>
</evidence>
<dbReference type="Proteomes" id="UP000676079">
    <property type="component" value="Plasmid unnamed4"/>
</dbReference>
<reference evidence="2" key="1">
    <citation type="submission" date="2021-05" db="EMBL/GenBank/DDBJ databases">
        <title>Direct Submission.</title>
        <authorList>
            <person name="Li K."/>
            <person name="Gao J."/>
        </authorList>
    </citation>
    <scope>NUCLEOTIDE SEQUENCE [LARGE SCALE GENOMIC DNA]</scope>
    <source>
        <strain evidence="2">Mg02</strain>
        <plasmid evidence="2">unnamed4</plasmid>
    </source>
</reference>
<name>A0A975KUT1_9ACTN</name>
<protein>
    <submittedName>
        <fullName evidence="1">Uncharacterized protein</fullName>
    </submittedName>
</protein>
<gene>
    <name evidence="1" type="ORF">KGD84_32425</name>
</gene>
<evidence type="ECO:0000313" key="2">
    <source>
        <dbReference type="Proteomes" id="UP000676079"/>
    </source>
</evidence>
<proteinExistence type="predicted"/>
<dbReference type="RefSeq" id="WP_220565985.1">
    <property type="nucleotide sequence ID" value="NZ_CP074136.1"/>
</dbReference>
<sequence length="62" mass="6654">MFGRLSRGEISGINEDGATCWCGADIVSGTSKFEKRTSGPDLYVRELTCANSHVETRKSDGG</sequence>
<accession>A0A975KUT1</accession>